<comment type="caution">
    <text evidence="11">The sequence shown here is derived from an EMBL/GenBank/DDBJ whole genome shotgun (WGS) entry which is preliminary data.</text>
</comment>
<feature type="binding site" evidence="7">
    <location>
        <begin position="145"/>
        <end position="152"/>
    </location>
    <ligand>
        <name>ATP</name>
        <dbReference type="ChEBI" id="CHEBI:30616"/>
    </ligand>
</feature>
<dbReference type="Pfam" id="PF00225">
    <property type="entry name" value="Kinesin"/>
    <property type="match status" value="1"/>
</dbReference>
<feature type="region of interest" description="Disordered" evidence="9">
    <location>
        <begin position="1349"/>
        <end position="1425"/>
    </location>
</feature>
<keyword evidence="8" id="KW-0175">Coiled coil</keyword>
<dbReference type="SMART" id="SM00129">
    <property type="entry name" value="KISc"/>
    <property type="match status" value="1"/>
</dbReference>
<feature type="region of interest" description="Disordered" evidence="9">
    <location>
        <begin position="1"/>
        <end position="35"/>
    </location>
</feature>
<organism evidence="11 12">
    <name type="scientific">Loxostege sticticalis</name>
    <name type="common">Beet webworm moth</name>
    <dbReference type="NCBI Taxonomy" id="481309"/>
    <lineage>
        <taxon>Eukaryota</taxon>
        <taxon>Metazoa</taxon>
        <taxon>Ecdysozoa</taxon>
        <taxon>Arthropoda</taxon>
        <taxon>Hexapoda</taxon>
        <taxon>Insecta</taxon>
        <taxon>Pterygota</taxon>
        <taxon>Neoptera</taxon>
        <taxon>Endopterygota</taxon>
        <taxon>Lepidoptera</taxon>
        <taxon>Glossata</taxon>
        <taxon>Ditrysia</taxon>
        <taxon>Pyraloidea</taxon>
        <taxon>Crambidae</taxon>
        <taxon>Pyraustinae</taxon>
        <taxon>Loxostege</taxon>
    </lineage>
</organism>
<evidence type="ECO:0000256" key="9">
    <source>
        <dbReference type="SAM" id="MobiDB-lite"/>
    </source>
</evidence>
<dbReference type="GO" id="GO:0005856">
    <property type="term" value="C:cytoskeleton"/>
    <property type="evidence" value="ECO:0007669"/>
    <property type="project" value="UniProtKB-SubCell"/>
</dbReference>
<feature type="compositionally biased region" description="Basic and acidic residues" evidence="9">
    <location>
        <begin position="1"/>
        <end position="17"/>
    </location>
</feature>
<proteinExistence type="inferred from homology"/>
<feature type="domain" description="Kinesin motor" evidence="10">
    <location>
        <begin position="58"/>
        <end position="453"/>
    </location>
</feature>
<feature type="region of interest" description="Disordered" evidence="9">
    <location>
        <begin position="1297"/>
        <end position="1329"/>
    </location>
</feature>
<evidence type="ECO:0000259" key="10">
    <source>
        <dbReference type="PROSITE" id="PS50067"/>
    </source>
</evidence>
<dbReference type="Proteomes" id="UP001549921">
    <property type="component" value="Unassembled WGS sequence"/>
</dbReference>
<dbReference type="Gene3D" id="3.40.850.10">
    <property type="entry name" value="Kinesin motor domain"/>
    <property type="match status" value="1"/>
</dbReference>
<evidence type="ECO:0000313" key="12">
    <source>
        <dbReference type="Proteomes" id="UP001549921"/>
    </source>
</evidence>
<accession>A0ABD0SXF5</accession>
<feature type="compositionally biased region" description="Basic and acidic residues" evidence="9">
    <location>
        <begin position="1319"/>
        <end position="1328"/>
    </location>
</feature>
<keyword evidence="6" id="KW-0206">Cytoskeleton</keyword>
<name>A0ABD0SXF5_LOXSC</name>
<dbReference type="InterPro" id="IPR001752">
    <property type="entry name" value="Kinesin_motor_dom"/>
</dbReference>
<protein>
    <recommendedName>
        <fullName evidence="10">Kinesin motor domain-containing protein</fullName>
    </recommendedName>
</protein>
<dbReference type="PRINTS" id="PR00380">
    <property type="entry name" value="KINESINHEAVY"/>
</dbReference>
<evidence type="ECO:0000256" key="6">
    <source>
        <dbReference type="ARBA" id="ARBA00023212"/>
    </source>
</evidence>
<dbReference type="PROSITE" id="PS50067">
    <property type="entry name" value="KINESIN_MOTOR_2"/>
    <property type="match status" value="1"/>
</dbReference>
<evidence type="ECO:0000256" key="7">
    <source>
        <dbReference type="PROSITE-ProRule" id="PRU00283"/>
    </source>
</evidence>
<dbReference type="PANTHER" id="PTHR47970:SF12">
    <property type="entry name" value="KINESIN FAMILY MEMBER 11"/>
    <property type="match status" value="1"/>
</dbReference>
<evidence type="ECO:0000256" key="4">
    <source>
        <dbReference type="ARBA" id="ARBA00022840"/>
    </source>
</evidence>
<feature type="compositionally biased region" description="Polar residues" evidence="9">
    <location>
        <begin position="674"/>
        <end position="696"/>
    </location>
</feature>
<keyword evidence="3 7" id="KW-0547">Nucleotide-binding</keyword>
<dbReference type="SUPFAM" id="SSF52540">
    <property type="entry name" value="P-loop containing nucleoside triphosphate hydrolases"/>
    <property type="match status" value="1"/>
</dbReference>
<feature type="region of interest" description="Disordered" evidence="9">
    <location>
        <begin position="674"/>
        <end position="762"/>
    </location>
</feature>
<keyword evidence="4 7" id="KW-0067">ATP-binding</keyword>
<feature type="compositionally biased region" description="Basic residues" evidence="9">
    <location>
        <begin position="1415"/>
        <end position="1425"/>
    </location>
</feature>
<evidence type="ECO:0000256" key="1">
    <source>
        <dbReference type="ARBA" id="ARBA00004245"/>
    </source>
</evidence>
<dbReference type="InterPro" id="IPR036961">
    <property type="entry name" value="Kinesin_motor_dom_sf"/>
</dbReference>
<feature type="coiled-coil region" evidence="8">
    <location>
        <begin position="493"/>
        <end position="619"/>
    </location>
</feature>
<evidence type="ECO:0000256" key="3">
    <source>
        <dbReference type="ARBA" id="ARBA00022741"/>
    </source>
</evidence>
<comment type="similarity">
    <text evidence="7">Belongs to the TRAFAC class myosin-kinesin ATPase superfamily. Kinesin family.</text>
</comment>
<keyword evidence="5 7" id="KW-0505">Motor protein</keyword>
<dbReference type="PANTHER" id="PTHR47970">
    <property type="entry name" value="KINESIN-LIKE PROTEIN KIF11"/>
    <property type="match status" value="1"/>
</dbReference>
<dbReference type="GO" id="GO:0005524">
    <property type="term" value="F:ATP binding"/>
    <property type="evidence" value="ECO:0007669"/>
    <property type="project" value="UniProtKB-UniRule"/>
</dbReference>
<comment type="subcellular location">
    <subcellularLocation>
        <location evidence="1">Cytoplasm</location>
        <location evidence="1">Cytoskeleton</location>
    </subcellularLocation>
</comment>
<keyword evidence="2" id="KW-0963">Cytoplasm</keyword>
<feature type="compositionally biased region" description="Acidic residues" evidence="9">
    <location>
        <begin position="640"/>
        <end position="650"/>
    </location>
</feature>
<dbReference type="EMBL" id="JBEDNZ010000013">
    <property type="protein sequence ID" value="KAL0830325.1"/>
    <property type="molecule type" value="Genomic_DNA"/>
</dbReference>
<dbReference type="GO" id="GO:0003774">
    <property type="term" value="F:cytoskeletal motor activity"/>
    <property type="evidence" value="ECO:0007669"/>
    <property type="project" value="UniProtKB-UniRule"/>
</dbReference>
<dbReference type="InterPro" id="IPR047149">
    <property type="entry name" value="KIF11-like"/>
</dbReference>
<evidence type="ECO:0000256" key="8">
    <source>
        <dbReference type="SAM" id="Coils"/>
    </source>
</evidence>
<dbReference type="InterPro" id="IPR027417">
    <property type="entry name" value="P-loop_NTPase"/>
</dbReference>
<reference evidence="11 12" key="1">
    <citation type="submission" date="2024-06" db="EMBL/GenBank/DDBJ databases">
        <title>A chromosome-level genome assembly of beet webworm, Loxostege sticticalis.</title>
        <authorList>
            <person name="Zhang Y."/>
        </authorList>
    </citation>
    <scope>NUCLEOTIDE SEQUENCE [LARGE SCALE GENOMIC DNA]</scope>
    <source>
        <strain evidence="11">AQ028</strain>
        <tissue evidence="11">Male pupae</tissue>
    </source>
</reference>
<gene>
    <name evidence="11" type="ORF">ABMA28_002521</name>
</gene>
<evidence type="ECO:0000256" key="2">
    <source>
        <dbReference type="ARBA" id="ARBA00022490"/>
    </source>
</evidence>
<sequence length="1425" mass="160932">MLDHQRYSDNDQSKRDIPSFIEPRPPLISNPFMRPRPQKGTNLLELFEEDSEIEEPELVQVYLRLKPYHAPNNLYEIRSDRCLITSVDTATAGHGRRTQHNVSKMYTFSHIFGPEATQKEIFENVVKDNLKKLPEGHNFTLLTYGASGSGKTYTLMGTVVSPGLVPRSLEYVFRVVDAAQQPLYKPLDGGSEKLNLAEQDYELQWVKRLRHVSAPLREKYRRMSAGLCSDFTMSTMDLSNRTRHYVWVSFVEIYNEGIYDLLASSDRRNASKLRIREDASGNVYVKGITQAFVRTGEEAYDVMVAGKHNLQVAATGVHAQSSRSHCIFTITMLTETEAGVRTSCVRLCDLAGCERARRTRNTGARMAESRAINSSLHVLERCLHTLRRRQRRVVQAPATCVPYRESKLTRLLGAGLSGARGEAVSMVVTLNPAPEYAHETKHVLQLAAVARDIQVNNTIAESTLESSTTDTTISCSAEVMKLRSDNERLHFELIQAQSRNKELAAAMEERQQEAAATMRELVEEAKDMTRQYYEAQMEALRSEMEDMIEEYESRLSKAAKPIATAESGTPSRSLQNKVAQLMTEVAILEEKLTAERLARARAEEEVQHLRACIEERDEKAYEENASGNREDVMLLSDSDHDSEEEVDDPCNESLEPTFKKEDINKSRLLLQNTIDHNNSETSLNNSARSNQSMENDNSVDKSGDTLKDETNESTKDSVYATGEDDTASTNKTNETHNDTRNVSDLKLPAGQNEAKRNVSEYNQTYDNRESLEELPVKIDAEEIVEHANKSNDYEFKQPKESVPRGTYFVRNDEAIDDNNESIQNLNVNKPNSLTRGTYCVKEVDRFVIHSVDTIDEDDIPKEPLTNSIDKQTKSPSKVSEKLVNKIIKSIKSSHGSNSSLAQFEQLEMAANVCDETKVEDKHSFGCVNILKEKRTYFDSPKVVEEDLIPIPKLIKEKRTFFDNIDVNIEPPYKNASEINNEVNNLQFDDTRSPSIVKDEITNDFKPSTIKKLLGESFTRQPEIISSVQKVKVLHKKHDSVDLFEGLDSPRPIAKTPEKIDAIEQARISIDQMVLDQKSASKAMANLKRELKLEKLSIAEEMETAPENSTTDAAETVVKDIPALPISTQAVPTVPISPRPVPTVSISPRAKTVENIDEIKPSRNSSTLLAAPEKIVEAMPETTEKPLIKDIKKECPNESIKVNNNNESIKVNNTIEEFDNLYKDISSSRATEFELLVSQVNTTTKEENPENDTSSAKEIKYNLRHKSNKEGVKFADKIEKEEVEEVVVESHAKCEVKSKTKRSLRLRRRKNQSDEDQAEQESKENKLKDIVNLQKEFSDVTMDVPAPVKEVKDIQSPEKTAGQEENVPPVLGIQSCPSKSVTRSRRKLFTPRAEPLDESLTQPGDSTERVYVPRPSYHRARARRKL</sequence>
<feature type="compositionally biased region" description="Basic and acidic residues" evidence="9">
    <location>
        <begin position="698"/>
        <end position="715"/>
    </location>
</feature>
<feature type="region of interest" description="Disordered" evidence="9">
    <location>
        <begin position="637"/>
        <end position="659"/>
    </location>
</feature>
<dbReference type="GO" id="GO:0007017">
    <property type="term" value="P:microtubule-based process"/>
    <property type="evidence" value="ECO:0007669"/>
    <property type="project" value="UniProtKB-ARBA"/>
</dbReference>
<evidence type="ECO:0000313" key="11">
    <source>
        <dbReference type="EMBL" id="KAL0830325.1"/>
    </source>
</evidence>
<feature type="compositionally biased region" description="Basic residues" evidence="9">
    <location>
        <begin position="1298"/>
        <end position="1309"/>
    </location>
</feature>
<evidence type="ECO:0000256" key="5">
    <source>
        <dbReference type="ARBA" id="ARBA00023175"/>
    </source>
</evidence>
<feature type="compositionally biased region" description="Basic and acidic residues" evidence="9">
    <location>
        <begin position="733"/>
        <end position="743"/>
    </location>
</feature>